<name>A0ABX4JPA1_9HYPH</name>
<organism evidence="1 2">
    <name type="scientific">Rhizobium hidalgonense</name>
    <dbReference type="NCBI Taxonomy" id="1538159"/>
    <lineage>
        <taxon>Bacteria</taxon>
        <taxon>Pseudomonadati</taxon>
        <taxon>Pseudomonadota</taxon>
        <taxon>Alphaproteobacteria</taxon>
        <taxon>Hyphomicrobiales</taxon>
        <taxon>Rhizobiaceae</taxon>
        <taxon>Rhizobium/Agrobacterium group</taxon>
        <taxon>Rhizobium</taxon>
    </lineage>
</organism>
<comment type="caution">
    <text evidence="1">The sequence shown here is derived from an EMBL/GenBank/DDBJ whole genome shotgun (WGS) entry which is preliminary data.</text>
</comment>
<proteinExistence type="predicted"/>
<evidence type="ECO:0000313" key="1">
    <source>
        <dbReference type="EMBL" id="PDT21900.1"/>
    </source>
</evidence>
<accession>A0ABX4JPA1</accession>
<dbReference type="EMBL" id="NWSY01000015">
    <property type="protein sequence ID" value="PDT21900.1"/>
    <property type="molecule type" value="Genomic_DNA"/>
</dbReference>
<keyword evidence="2" id="KW-1185">Reference proteome</keyword>
<reference evidence="1 2" key="1">
    <citation type="submission" date="2017-09" db="EMBL/GenBank/DDBJ databases">
        <title>Comparative genomics of rhizobia isolated from Phaseolus vulgaris in China.</title>
        <authorList>
            <person name="Tong W."/>
        </authorList>
    </citation>
    <scope>NUCLEOTIDE SEQUENCE [LARGE SCALE GENOMIC DNA]</scope>
    <source>
        <strain evidence="1 2">FH14</strain>
    </source>
</reference>
<dbReference type="RefSeq" id="WP_097535558.1">
    <property type="nucleotide sequence ID" value="NZ_LODW01000043.1"/>
</dbReference>
<protein>
    <submittedName>
        <fullName evidence="1">Uncharacterized protein</fullName>
    </submittedName>
</protein>
<dbReference type="Proteomes" id="UP000219914">
    <property type="component" value="Unassembled WGS sequence"/>
</dbReference>
<sequence length="71" mass="7880">MSGESQTYDGVADTLEDALRVAHGKISFRSGHDYTTSRVVDWGMQFGGFAGETLFYVRIEEDPDAPFKTKS</sequence>
<evidence type="ECO:0000313" key="2">
    <source>
        <dbReference type="Proteomes" id="UP000219914"/>
    </source>
</evidence>
<gene>
    <name evidence="1" type="ORF">CO674_20020</name>
</gene>